<dbReference type="PROSITE" id="PS51747">
    <property type="entry name" value="CYT_DCMP_DEAMINASES_2"/>
    <property type="match status" value="1"/>
</dbReference>
<dbReference type="PANTHER" id="PTHR11079:SF162">
    <property type="entry name" value="RIBOFLAVIN BIOSYNTHESIS PROTEIN PYRD, CHLOROPLASTIC"/>
    <property type="match status" value="1"/>
</dbReference>
<dbReference type="Proteomes" id="UP000298050">
    <property type="component" value="Unassembled WGS sequence"/>
</dbReference>
<feature type="domain" description="CMP/dCMP-type deaminase" evidence="1">
    <location>
        <begin position="15"/>
        <end position="125"/>
    </location>
</feature>
<dbReference type="Gene3D" id="3.40.140.10">
    <property type="entry name" value="Cytidine Deaminase, domain 2"/>
    <property type="match status" value="1"/>
</dbReference>
<dbReference type="InterPro" id="IPR002125">
    <property type="entry name" value="CMP_dCMP_dom"/>
</dbReference>
<gene>
    <name evidence="2" type="ORF">E4634_05150</name>
</gene>
<protein>
    <submittedName>
        <fullName evidence="2">Nucleoside deaminase</fullName>
    </submittedName>
</protein>
<dbReference type="PANTHER" id="PTHR11079">
    <property type="entry name" value="CYTOSINE DEAMINASE FAMILY MEMBER"/>
    <property type="match status" value="1"/>
</dbReference>
<dbReference type="InterPro" id="IPR016193">
    <property type="entry name" value="Cytidine_deaminase-like"/>
</dbReference>
<evidence type="ECO:0000313" key="3">
    <source>
        <dbReference type="Proteomes" id="UP000298050"/>
    </source>
</evidence>
<sequence>MTDLPPPPGNDPSQGQMLANLRRANAVAGRALEAGHHPFGAVLVAADHTSVLLEQGNLDVVNHAESTLARLAAEKFSAEELWGMTLYTTAEPCAMCAGTQYWANIGRLVYGISEARLLELTGSSDKNPTMDVPCRYIFEHSQKGIRVWGPFAEVEEEIVALHRDFWS</sequence>
<dbReference type="SUPFAM" id="SSF53927">
    <property type="entry name" value="Cytidine deaminase-like"/>
    <property type="match status" value="1"/>
</dbReference>
<dbReference type="AlphaFoldDB" id="A0A4Z0M656"/>
<organism evidence="2 3">
    <name type="scientific">Mangrovimicrobium sediminis</name>
    <dbReference type="NCBI Taxonomy" id="2562682"/>
    <lineage>
        <taxon>Bacteria</taxon>
        <taxon>Pseudomonadati</taxon>
        <taxon>Pseudomonadota</taxon>
        <taxon>Gammaproteobacteria</taxon>
        <taxon>Cellvibrionales</taxon>
        <taxon>Halieaceae</taxon>
        <taxon>Mangrovimicrobium</taxon>
    </lineage>
</organism>
<name>A0A4Z0M656_9GAMM</name>
<keyword evidence="3" id="KW-1185">Reference proteome</keyword>
<proteinExistence type="predicted"/>
<dbReference type="GO" id="GO:0003824">
    <property type="term" value="F:catalytic activity"/>
    <property type="evidence" value="ECO:0007669"/>
    <property type="project" value="InterPro"/>
</dbReference>
<dbReference type="EMBL" id="SRLE01000005">
    <property type="protein sequence ID" value="TGD74906.1"/>
    <property type="molecule type" value="Genomic_DNA"/>
</dbReference>
<reference evidence="2 3" key="1">
    <citation type="submission" date="2019-04" db="EMBL/GenBank/DDBJ databases">
        <title>Taxonomy of novel Haliea sp. from mangrove soil of West Coast of India.</title>
        <authorList>
            <person name="Verma A."/>
            <person name="Kumar P."/>
            <person name="Krishnamurthi S."/>
        </authorList>
    </citation>
    <scope>NUCLEOTIDE SEQUENCE [LARGE SCALE GENOMIC DNA]</scope>
    <source>
        <strain evidence="2 3">SAOS-164</strain>
    </source>
</reference>
<evidence type="ECO:0000313" key="2">
    <source>
        <dbReference type="EMBL" id="TGD74906.1"/>
    </source>
</evidence>
<dbReference type="Pfam" id="PF00383">
    <property type="entry name" value="dCMP_cyt_deam_1"/>
    <property type="match status" value="1"/>
</dbReference>
<dbReference type="OrthoDB" id="9802676at2"/>
<comment type="caution">
    <text evidence="2">The sequence shown here is derived from an EMBL/GenBank/DDBJ whole genome shotgun (WGS) entry which is preliminary data.</text>
</comment>
<evidence type="ECO:0000259" key="1">
    <source>
        <dbReference type="PROSITE" id="PS51747"/>
    </source>
</evidence>
<dbReference type="CDD" id="cd01285">
    <property type="entry name" value="nucleoside_deaminase"/>
    <property type="match status" value="1"/>
</dbReference>
<accession>A0A4Z0M656</accession>